<accession>A0A9Q3Q559</accession>
<organism evidence="2 3">
    <name type="scientific">Austropuccinia psidii MF-1</name>
    <dbReference type="NCBI Taxonomy" id="1389203"/>
    <lineage>
        <taxon>Eukaryota</taxon>
        <taxon>Fungi</taxon>
        <taxon>Dikarya</taxon>
        <taxon>Basidiomycota</taxon>
        <taxon>Pucciniomycotina</taxon>
        <taxon>Pucciniomycetes</taxon>
        <taxon>Pucciniales</taxon>
        <taxon>Sphaerophragmiaceae</taxon>
        <taxon>Austropuccinia</taxon>
    </lineage>
</organism>
<dbReference type="AlphaFoldDB" id="A0A9Q3Q559"/>
<dbReference type="Proteomes" id="UP000765509">
    <property type="component" value="Unassembled WGS sequence"/>
</dbReference>
<feature type="compositionally biased region" description="Basic and acidic residues" evidence="1">
    <location>
        <begin position="62"/>
        <end position="80"/>
    </location>
</feature>
<gene>
    <name evidence="2" type="ORF">O181_125379</name>
</gene>
<evidence type="ECO:0000313" key="3">
    <source>
        <dbReference type="Proteomes" id="UP000765509"/>
    </source>
</evidence>
<dbReference type="EMBL" id="AVOT02121608">
    <property type="protein sequence ID" value="MBW0585664.1"/>
    <property type="molecule type" value="Genomic_DNA"/>
</dbReference>
<protein>
    <submittedName>
        <fullName evidence="2">Uncharacterized protein</fullName>
    </submittedName>
</protein>
<proteinExistence type="predicted"/>
<feature type="region of interest" description="Disordered" evidence="1">
    <location>
        <begin position="59"/>
        <end position="103"/>
    </location>
</feature>
<comment type="caution">
    <text evidence="2">The sequence shown here is derived from an EMBL/GenBank/DDBJ whole genome shotgun (WGS) entry which is preliminary data.</text>
</comment>
<evidence type="ECO:0000256" key="1">
    <source>
        <dbReference type="SAM" id="MobiDB-lite"/>
    </source>
</evidence>
<sequence length="130" mass="14722">MTTRRGFQYSIQSYQGVLISRNDPTKRQRKGKMHGGTESTKRKVPQMLIISEAELQLGMSHSNREELHSGGSDRHLHEPVENTLHSLQRKRLGNSAKKSPRSYELLAHPQKVSQEGGNSEILQCMESTII</sequence>
<reference evidence="2" key="1">
    <citation type="submission" date="2021-03" db="EMBL/GenBank/DDBJ databases">
        <title>Draft genome sequence of rust myrtle Austropuccinia psidii MF-1, a brazilian biotype.</title>
        <authorList>
            <person name="Quecine M.C."/>
            <person name="Pachon D.M.R."/>
            <person name="Bonatelli M.L."/>
            <person name="Correr F.H."/>
            <person name="Franceschini L.M."/>
            <person name="Leite T.F."/>
            <person name="Margarido G.R.A."/>
            <person name="Almeida C.A."/>
            <person name="Ferrarezi J.A."/>
            <person name="Labate C.A."/>
        </authorList>
    </citation>
    <scope>NUCLEOTIDE SEQUENCE</scope>
    <source>
        <strain evidence="2">MF-1</strain>
    </source>
</reference>
<evidence type="ECO:0000313" key="2">
    <source>
        <dbReference type="EMBL" id="MBW0585664.1"/>
    </source>
</evidence>
<name>A0A9Q3Q559_9BASI</name>
<feature type="region of interest" description="Disordered" evidence="1">
    <location>
        <begin position="20"/>
        <end position="46"/>
    </location>
</feature>
<keyword evidence="3" id="KW-1185">Reference proteome</keyword>